<dbReference type="InterPro" id="IPR050447">
    <property type="entry name" value="Erg6_SMT_methyltransf"/>
</dbReference>
<dbReference type="Gene3D" id="3.40.50.150">
    <property type="entry name" value="Vaccinia Virus protein VP39"/>
    <property type="match status" value="1"/>
</dbReference>
<evidence type="ECO:0000313" key="4">
    <source>
        <dbReference type="Proteomes" id="UP000238071"/>
    </source>
</evidence>
<evidence type="ECO:0000313" key="3">
    <source>
        <dbReference type="EMBL" id="PPK66291.1"/>
    </source>
</evidence>
<dbReference type="PANTHER" id="PTHR44068:SF11">
    <property type="entry name" value="GERANYL DIPHOSPHATE 2-C-METHYLTRANSFERASE"/>
    <property type="match status" value="1"/>
</dbReference>
<dbReference type="PANTHER" id="PTHR44068">
    <property type="entry name" value="ZGC:194242"/>
    <property type="match status" value="1"/>
</dbReference>
<feature type="domain" description="Methyltransferase type 11" evidence="2">
    <location>
        <begin position="142"/>
        <end position="235"/>
    </location>
</feature>
<reference evidence="3 4" key="1">
    <citation type="submission" date="2018-02" db="EMBL/GenBank/DDBJ databases">
        <title>Subsurface microbial communities from deep shales in Ohio and West Virginia, USA.</title>
        <authorList>
            <person name="Wrighton K."/>
        </authorList>
    </citation>
    <scope>NUCLEOTIDE SEQUENCE [LARGE SCALE GENOMIC DNA]</scope>
    <source>
        <strain evidence="3 4">OWC-G53F</strain>
    </source>
</reference>
<dbReference type="Proteomes" id="UP000238071">
    <property type="component" value="Unassembled WGS sequence"/>
</dbReference>
<protein>
    <submittedName>
        <fullName evidence="3">Methyltransferase family protein</fullName>
    </submittedName>
</protein>
<dbReference type="GO" id="GO:0008757">
    <property type="term" value="F:S-adenosylmethionine-dependent methyltransferase activity"/>
    <property type="evidence" value="ECO:0007669"/>
    <property type="project" value="InterPro"/>
</dbReference>
<dbReference type="SUPFAM" id="SSF53335">
    <property type="entry name" value="S-adenosyl-L-methionine-dependent methyltransferases"/>
    <property type="match status" value="1"/>
</dbReference>
<dbReference type="AlphaFoldDB" id="A0A2S6GMC7"/>
<keyword evidence="3" id="KW-0489">Methyltransferase</keyword>
<comment type="caution">
    <text evidence="3">The sequence shown here is derived from an EMBL/GenBank/DDBJ whole genome shotgun (WGS) entry which is preliminary data.</text>
</comment>
<dbReference type="RefSeq" id="WP_104425073.1">
    <property type="nucleotide sequence ID" value="NZ_PTIY01000017.1"/>
</dbReference>
<dbReference type="GO" id="GO:0032259">
    <property type="term" value="P:methylation"/>
    <property type="evidence" value="ECO:0007669"/>
    <property type="project" value="UniProtKB-KW"/>
</dbReference>
<dbReference type="InterPro" id="IPR029063">
    <property type="entry name" value="SAM-dependent_MTases_sf"/>
</dbReference>
<keyword evidence="1 3" id="KW-0808">Transferase</keyword>
<organism evidence="3 4">
    <name type="scientific">Methylobacter tundripaludum</name>
    <dbReference type="NCBI Taxonomy" id="173365"/>
    <lineage>
        <taxon>Bacteria</taxon>
        <taxon>Pseudomonadati</taxon>
        <taxon>Pseudomonadota</taxon>
        <taxon>Gammaproteobacteria</taxon>
        <taxon>Methylococcales</taxon>
        <taxon>Methylococcaceae</taxon>
        <taxon>Methylobacter</taxon>
    </lineage>
</organism>
<dbReference type="EMBL" id="PTIY01000017">
    <property type="protein sequence ID" value="PPK66291.1"/>
    <property type="molecule type" value="Genomic_DNA"/>
</dbReference>
<dbReference type="OrthoDB" id="529208at2"/>
<accession>A0A2S6GMC7</accession>
<dbReference type="Pfam" id="PF08241">
    <property type="entry name" value="Methyltransf_11"/>
    <property type="match status" value="1"/>
</dbReference>
<dbReference type="InterPro" id="IPR013216">
    <property type="entry name" value="Methyltransf_11"/>
</dbReference>
<evidence type="ECO:0000256" key="1">
    <source>
        <dbReference type="ARBA" id="ARBA00022679"/>
    </source>
</evidence>
<dbReference type="CDD" id="cd02440">
    <property type="entry name" value="AdoMet_MTases"/>
    <property type="match status" value="1"/>
</dbReference>
<evidence type="ECO:0000259" key="2">
    <source>
        <dbReference type="Pfam" id="PF08241"/>
    </source>
</evidence>
<sequence>MTANQTDLKELLKKRLFDSISAQIDLIGYVPDDITKLVKDFTFETKHADRASNDVELEAGLFENGAIVASNQPDKEKLAELVNGHYDQVFYDCDGMMGRLYQDTQYRNIGYWDEATLSQDQASERLQDALLDFIPEKSGRILDVACGMGASTRRLLNHYPAENIWAINISEKQIESTRSNAPGCNAQVMNAVDMGFDNDFFDSILCIEAAMHFETRQKFLEESFRVLKPGGYLVLSDILLTSRARLAQLPMYHGPENHIETVEKYYELLSDAGFSSIVIIDKSKDVWGAHFLRAVNRIHEKFYSGDIGIIELTETLWNYYNANAVMGACLFISAQK</sequence>
<gene>
    <name evidence="3" type="ORF">B0F88_11730</name>
</gene>
<proteinExistence type="predicted"/>
<keyword evidence="4" id="KW-1185">Reference proteome</keyword>
<name>A0A2S6GMC7_9GAMM</name>